<reference evidence="11" key="3">
    <citation type="submission" date="2025-09" db="UniProtKB">
        <authorList>
            <consortium name="Ensembl"/>
        </authorList>
    </citation>
    <scope>IDENTIFICATION</scope>
</reference>
<organism evidence="11 12">
    <name type="scientific">Nomascus leucogenys</name>
    <name type="common">Northern white-cheeked gibbon</name>
    <name type="synonym">Hylobates leucogenys</name>
    <dbReference type="NCBI Taxonomy" id="61853"/>
    <lineage>
        <taxon>Eukaryota</taxon>
        <taxon>Metazoa</taxon>
        <taxon>Chordata</taxon>
        <taxon>Craniata</taxon>
        <taxon>Vertebrata</taxon>
        <taxon>Euteleostomi</taxon>
        <taxon>Mammalia</taxon>
        <taxon>Eutheria</taxon>
        <taxon>Euarchontoglires</taxon>
        <taxon>Primates</taxon>
        <taxon>Haplorrhini</taxon>
        <taxon>Catarrhini</taxon>
        <taxon>Hylobatidae</taxon>
        <taxon>Nomascus</taxon>
    </lineage>
</organism>
<dbReference type="InterPro" id="IPR011992">
    <property type="entry name" value="EF-hand-dom_pair"/>
</dbReference>
<dbReference type="InterPro" id="IPR015154">
    <property type="entry name" value="EF-hand_dom_typ2"/>
</dbReference>
<dbReference type="InterPro" id="IPR043145">
    <property type="entry name" value="Znf_ZZ_sf"/>
</dbReference>
<dbReference type="AlphaFoldDB" id="A0A2I3HTX1"/>
<protein>
    <submittedName>
        <fullName evidence="11">Dystrophin</fullName>
    </submittedName>
</protein>
<dbReference type="Pfam" id="PF09069">
    <property type="entry name" value="EF-hand_3"/>
    <property type="match status" value="1"/>
</dbReference>
<dbReference type="GeneTree" id="ENSGT00940000154342"/>
<dbReference type="GO" id="GO:0008270">
    <property type="term" value="F:zinc ion binding"/>
    <property type="evidence" value="ECO:0007669"/>
    <property type="project" value="UniProtKB-KW"/>
</dbReference>
<feature type="region of interest" description="Disordered" evidence="9">
    <location>
        <begin position="450"/>
        <end position="475"/>
    </location>
</feature>
<sequence length="553" mass="62934">RKKHLKTQTTCWDHPKMTELYQSLADLNNVRFSAYRTAMKLRRLQKALCLDLLSLSAACDALDQHNLKQNDQPMDILQIINCLTTIYDRLEQEHNNLVNVPLCVDMCLNWLLNVYDTGRTGRIRVLSFKTGIISLCKAHLEDKYRYLFKQVASSTGFCDQRRLGLLLHDSIQIPRQLGEVASFGGSNIEPSVRSCFQFANNKPEIEAALFLDWMRLEPQSMVWLPVLHRVAAAETAKHQAKCNICKECPIIGFRYRSLKHFNYDICQSCFFSGRVAKGHKMHYPMVEYCTPTTSGEDVRDFAKVLKNKFRTKRYFAKHPRMVVAKAEQTLLSHDDTHSRIEHYASRLAEMENSNGSYLNDSISPNESMNLQAEYDRLKQQHEHKGLSPLPSPPEMMPTSPQSPRDAELIAEAKLLRQHKGRLEARMQILEDHNKQLESQLHRLRQLLEQPQAEAKVNGTTVSSPSTSLQRSDSSQPMLLRVVGSQTSDSMGEEDLLSPPQDTSTGLEEVMEQLNNSFPSSRGHNVGSLFHMADDLGRAMESLVSVMTDEEGAE</sequence>
<evidence type="ECO:0000256" key="3">
    <source>
        <dbReference type="ARBA" id="ARBA00022723"/>
    </source>
</evidence>
<keyword evidence="3" id="KW-0479">Metal-binding</keyword>
<dbReference type="Gene3D" id="1.10.238.10">
    <property type="entry name" value="EF-hand"/>
    <property type="match status" value="2"/>
</dbReference>
<evidence type="ECO:0000256" key="2">
    <source>
        <dbReference type="ARBA" id="ARBA00022475"/>
    </source>
</evidence>
<dbReference type="SMART" id="SM00291">
    <property type="entry name" value="ZnF_ZZ"/>
    <property type="match status" value="1"/>
</dbReference>
<dbReference type="EMBL" id="ADFV01195233">
    <property type="status" value="NOT_ANNOTATED_CDS"/>
    <property type="molecule type" value="Genomic_DNA"/>
</dbReference>
<feature type="compositionally biased region" description="Polar residues" evidence="9">
    <location>
        <begin position="457"/>
        <end position="475"/>
    </location>
</feature>
<keyword evidence="6" id="KW-0472">Membrane</keyword>
<evidence type="ECO:0000256" key="5">
    <source>
        <dbReference type="ARBA" id="ARBA00022833"/>
    </source>
</evidence>
<dbReference type="EMBL" id="ADFV01195230">
    <property type="status" value="NOT_ANNOTATED_CDS"/>
    <property type="molecule type" value="Genomic_DNA"/>
</dbReference>
<dbReference type="GO" id="GO:0042383">
    <property type="term" value="C:sarcolemma"/>
    <property type="evidence" value="ECO:0007669"/>
    <property type="project" value="TreeGrafter"/>
</dbReference>
<gene>
    <name evidence="11" type="primary">DMD</name>
</gene>
<dbReference type="EMBL" id="ADFV01195236">
    <property type="status" value="NOT_ANNOTATED_CDS"/>
    <property type="molecule type" value="Genomic_DNA"/>
</dbReference>
<dbReference type="PROSITE" id="PS01357">
    <property type="entry name" value="ZF_ZZ_1"/>
    <property type="match status" value="1"/>
</dbReference>
<dbReference type="PANTHER" id="PTHR12268">
    <property type="entry name" value="E3 UBIQUITIN-PROTEIN LIGASE KCMF1"/>
    <property type="match status" value="1"/>
</dbReference>
<evidence type="ECO:0000256" key="7">
    <source>
        <dbReference type="ARBA" id="ARBA00037032"/>
    </source>
</evidence>
<dbReference type="InterPro" id="IPR000433">
    <property type="entry name" value="Znf_ZZ"/>
</dbReference>
<dbReference type="Pfam" id="PF00569">
    <property type="entry name" value="ZZ"/>
    <property type="match status" value="1"/>
</dbReference>
<reference evidence="11 12" key="1">
    <citation type="submission" date="2012-10" db="EMBL/GenBank/DDBJ databases">
        <authorList>
            <consortium name="Gibbon Genome Sequencing Consortium"/>
        </authorList>
    </citation>
    <scope>NUCLEOTIDE SEQUENCE [LARGE SCALE GENOMIC DNA]</scope>
</reference>
<reference evidence="11" key="2">
    <citation type="submission" date="2025-08" db="UniProtKB">
        <authorList>
            <consortium name="Ensembl"/>
        </authorList>
    </citation>
    <scope>IDENTIFICATION</scope>
</reference>
<evidence type="ECO:0000256" key="1">
    <source>
        <dbReference type="ARBA" id="ARBA00004202"/>
    </source>
</evidence>
<keyword evidence="5" id="KW-0862">Zinc</keyword>
<dbReference type="Gene3D" id="3.30.60.90">
    <property type="match status" value="1"/>
</dbReference>
<evidence type="ECO:0000256" key="9">
    <source>
        <dbReference type="SAM" id="MobiDB-lite"/>
    </source>
</evidence>
<dbReference type="PANTHER" id="PTHR12268:SF25">
    <property type="entry name" value="DYSTROPHIN"/>
    <property type="match status" value="1"/>
</dbReference>
<dbReference type="EMBL" id="ADFV01195232">
    <property type="status" value="NOT_ANNOTATED_CDS"/>
    <property type="molecule type" value="Genomic_DNA"/>
</dbReference>
<dbReference type="GO" id="GO:0055001">
    <property type="term" value="P:muscle cell development"/>
    <property type="evidence" value="ECO:0007669"/>
    <property type="project" value="TreeGrafter"/>
</dbReference>
<dbReference type="FunFam" id="3.30.60.90:FF:000001">
    <property type="entry name" value="Dystrophin isoform 2"/>
    <property type="match status" value="1"/>
</dbReference>
<dbReference type="EMBL" id="ADFV01195235">
    <property type="status" value="NOT_ANNOTATED_CDS"/>
    <property type="molecule type" value="Genomic_DNA"/>
</dbReference>
<feature type="domain" description="ZZ-type" evidence="10">
    <location>
        <begin position="237"/>
        <end position="293"/>
    </location>
</feature>
<comment type="subcellular location">
    <subcellularLocation>
        <location evidence="1">Cell membrane</location>
        <topology evidence="1">Peripheral membrane protein</topology>
    </subcellularLocation>
</comment>
<dbReference type="FunFam" id="1.10.238.10:FF:000023">
    <property type="entry name" value="dystrophin isoform X1"/>
    <property type="match status" value="1"/>
</dbReference>
<keyword evidence="4 8" id="KW-0863">Zinc-finger</keyword>
<dbReference type="InterPro" id="IPR050774">
    <property type="entry name" value="KCMF1/Dystrophin"/>
</dbReference>
<dbReference type="EMBL" id="ADFV01195237">
    <property type="status" value="NOT_ANNOTATED_CDS"/>
    <property type="molecule type" value="Genomic_DNA"/>
</dbReference>
<evidence type="ECO:0000313" key="11">
    <source>
        <dbReference type="Ensembl" id="ENSNLEP00000046980.1"/>
    </source>
</evidence>
<evidence type="ECO:0000256" key="8">
    <source>
        <dbReference type="PROSITE-ProRule" id="PRU00228"/>
    </source>
</evidence>
<dbReference type="CDD" id="cd16246">
    <property type="entry name" value="EFh_DMD"/>
    <property type="match status" value="1"/>
</dbReference>
<dbReference type="FunFam" id="1.10.238.10:FF:000008">
    <property type="entry name" value="Dystrophin isoform 2"/>
    <property type="match status" value="1"/>
</dbReference>
<dbReference type="GO" id="GO:0007519">
    <property type="term" value="P:skeletal muscle tissue development"/>
    <property type="evidence" value="ECO:0007669"/>
    <property type="project" value="TreeGrafter"/>
</dbReference>
<feature type="region of interest" description="Disordered" evidence="9">
    <location>
        <begin position="484"/>
        <end position="503"/>
    </location>
</feature>
<evidence type="ECO:0000256" key="4">
    <source>
        <dbReference type="ARBA" id="ARBA00022771"/>
    </source>
</evidence>
<dbReference type="SUPFAM" id="SSF57850">
    <property type="entry name" value="RING/U-box"/>
    <property type="match status" value="1"/>
</dbReference>
<dbReference type="Ensembl" id="ENSNLET00000041398.1">
    <property type="protein sequence ID" value="ENSNLEP00000046980.1"/>
    <property type="gene ID" value="ENSNLEG00000010129.3"/>
</dbReference>
<keyword evidence="12" id="KW-1185">Reference proteome</keyword>
<dbReference type="EMBL" id="ADFV01195234">
    <property type="status" value="NOT_ANNOTATED_CDS"/>
    <property type="molecule type" value="Genomic_DNA"/>
</dbReference>
<accession>A0A2I3HTX1</accession>
<feature type="region of interest" description="Disordered" evidence="9">
    <location>
        <begin position="380"/>
        <end position="404"/>
    </location>
</feature>
<proteinExistence type="predicted"/>
<evidence type="ECO:0000256" key="6">
    <source>
        <dbReference type="ARBA" id="ARBA00023136"/>
    </source>
</evidence>
<name>A0A2I3HTX1_NOMLE</name>
<evidence type="ECO:0000259" key="10">
    <source>
        <dbReference type="PROSITE" id="PS50135"/>
    </source>
</evidence>
<comment type="function">
    <text evidence="7">Anchors the extracellular matrix to the cytoskeleton via F-actin. Ligand for dystroglycan. Component of the dystrophin-associated glycoprotein complex which accumulates at the neuromuscular junction (NMJ) and at a variety of synapses in the peripheral and central nervous systems and has a structural function in stabilizing the sarcolemma. Also implicated in signaling events and synaptic transmission.</text>
</comment>
<dbReference type="EMBL" id="ADFV01195229">
    <property type="status" value="NOT_ANNOTATED_CDS"/>
    <property type="molecule type" value="Genomic_DNA"/>
</dbReference>
<keyword evidence="2" id="KW-1003">Cell membrane</keyword>
<dbReference type="GO" id="GO:0099536">
    <property type="term" value="P:synaptic signaling"/>
    <property type="evidence" value="ECO:0007669"/>
    <property type="project" value="TreeGrafter"/>
</dbReference>
<dbReference type="SUPFAM" id="SSF47473">
    <property type="entry name" value="EF-hand"/>
    <property type="match status" value="2"/>
</dbReference>
<dbReference type="PROSITE" id="PS50135">
    <property type="entry name" value="ZF_ZZ_2"/>
    <property type="match status" value="1"/>
</dbReference>
<dbReference type="Proteomes" id="UP000001073">
    <property type="component" value="Chromosome X"/>
</dbReference>
<dbReference type="GO" id="GO:0045202">
    <property type="term" value="C:synapse"/>
    <property type="evidence" value="ECO:0007669"/>
    <property type="project" value="GOC"/>
</dbReference>
<dbReference type="EMBL" id="ADFV01195231">
    <property type="status" value="NOT_ANNOTATED_CDS"/>
    <property type="molecule type" value="Genomic_DNA"/>
</dbReference>
<dbReference type="GO" id="GO:0090257">
    <property type="term" value="P:regulation of muscle system process"/>
    <property type="evidence" value="ECO:0007669"/>
    <property type="project" value="TreeGrafter"/>
</dbReference>
<dbReference type="GO" id="GO:0048666">
    <property type="term" value="P:neuron development"/>
    <property type="evidence" value="ECO:0007669"/>
    <property type="project" value="TreeGrafter"/>
</dbReference>
<dbReference type="Pfam" id="PF09068">
    <property type="entry name" value="EF-hand_2"/>
    <property type="match status" value="1"/>
</dbReference>
<dbReference type="CDD" id="cd02334">
    <property type="entry name" value="ZZ_dystrophin"/>
    <property type="match status" value="1"/>
</dbReference>
<dbReference type="EMBL" id="ADFV01195228">
    <property type="status" value="NOT_ANNOTATED_CDS"/>
    <property type="molecule type" value="Genomic_DNA"/>
</dbReference>
<dbReference type="InterPro" id="IPR015153">
    <property type="entry name" value="EF-hand_dom_typ1"/>
</dbReference>
<evidence type="ECO:0000313" key="12">
    <source>
        <dbReference type="Proteomes" id="UP000001073"/>
    </source>
</evidence>